<proteinExistence type="predicted"/>
<keyword evidence="1" id="KW-0645">Protease</keyword>
<evidence type="ECO:0000256" key="1">
    <source>
        <dbReference type="ARBA" id="ARBA00022670"/>
    </source>
</evidence>
<evidence type="ECO:0000256" key="4">
    <source>
        <dbReference type="SAM" id="SignalP"/>
    </source>
</evidence>
<dbReference type="Gene3D" id="3.40.50.1820">
    <property type="entry name" value="alpha/beta hydrolase"/>
    <property type="match status" value="1"/>
</dbReference>
<dbReference type="GO" id="GO:0070012">
    <property type="term" value="F:oligopeptidase activity"/>
    <property type="evidence" value="ECO:0007669"/>
    <property type="project" value="TreeGrafter"/>
</dbReference>
<feature type="domain" description="Peptidase S9 prolyl oligopeptidase catalytic" evidence="5">
    <location>
        <begin position="508"/>
        <end position="703"/>
    </location>
</feature>
<dbReference type="GO" id="GO:0004252">
    <property type="term" value="F:serine-type endopeptidase activity"/>
    <property type="evidence" value="ECO:0007669"/>
    <property type="project" value="UniProtKB-EC"/>
</dbReference>
<dbReference type="Gene3D" id="2.130.10.120">
    <property type="entry name" value="Prolyl oligopeptidase, N-terminal domain"/>
    <property type="match status" value="1"/>
</dbReference>
<evidence type="ECO:0000256" key="3">
    <source>
        <dbReference type="ARBA" id="ARBA00022825"/>
    </source>
</evidence>
<reference evidence="7 8" key="1">
    <citation type="submission" date="2015-09" db="EMBL/GenBank/DDBJ databases">
        <title>Complete genome sequence of a benzo[a]pyrene-degrading bacterium Altererythrobacter epoxidivorans CGMCC 1.7731T.</title>
        <authorList>
            <person name="Li Z."/>
            <person name="Cheng H."/>
            <person name="Huo Y."/>
            <person name="Xu X."/>
        </authorList>
    </citation>
    <scope>NUCLEOTIDE SEQUENCE [LARGE SCALE GENOMIC DNA]</scope>
    <source>
        <strain evidence="7 8">CGMCC 1.7731</strain>
    </source>
</reference>
<dbReference type="STRING" id="361183.AMC99_01669"/>
<feature type="chain" id="PRO_5005798231" evidence="4">
    <location>
        <begin position="23"/>
        <end position="716"/>
    </location>
</feature>
<dbReference type="InterPro" id="IPR051167">
    <property type="entry name" value="Prolyl_oligopep/macrocyclase"/>
</dbReference>
<dbReference type="InterPro" id="IPR023302">
    <property type="entry name" value="Pept_S9A_N"/>
</dbReference>
<evidence type="ECO:0000256" key="2">
    <source>
        <dbReference type="ARBA" id="ARBA00022801"/>
    </source>
</evidence>
<dbReference type="PRINTS" id="PR00862">
    <property type="entry name" value="PROLIGOPTASE"/>
</dbReference>
<dbReference type="Pfam" id="PF02897">
    <property type="entry name" value="Peptidase_S9_N"/>
    <property type="match status" value="1"/>
</dbReference>
<dbReference type="AlphaFoldDB" id="A0A0M4M8H4"/>
<organism evidence="7 8">
    <name type="scientific">Altererythrobacter epoxidivorans</name>
    <dbReference type="NCBI Taxonomy" id="361183"/>
    <lineage>
        <taxon>Bacteria</taxon>
        <taxon>Pseudomonadati</taxon>
        <taxon>Pseudomonadota</taxon>
        <taxon>Alphaproteobacteria</taxon>
        <taxon>Sphingomonadales</taxon>
        <taxon>Erythrobacteraceae</taxon>
        <taxon>Altererythrobacter</taxon>
    </lineage>
</organism>
<name>A0A0M4M8H4_9SPHN</name>
<dbReference type="SUPFAM" id="SSF50993">
    <property type="entry name" value="Peptidase/esterase 'gauge' domain"/>
    <property type="match status" value="1"/>
</dbReference>
<evidence type="ECO:0000313" key="8">
    <source>
        <dbReference type="Proteomes" id="UP000057938"/>
    </source>
</evidence>
<dbReference type="SUPFAM" id="SSF53474">
    <property type="entry name" value="alpha/beta-Hydrolases"/>
    <property type="match status" value="1"/>
</dbReference>
<protein>
    <submittedName>
        <fullName evidence="7">Prolyl endopeptidase</fullName>
        <ecNumber evidence="7">3.4.21.26</ecNumber>
    </submittedName>
</protein>
<dbReference type="Pfam" id="PF00326">
    <property type="entry name" value="Peptidase_S9"/>
    <property type="match status" value="1"/>
</dbReference>
<feature type="domain" description="Peptidase S9A N-terminal" evidence="6">
    <location>
        <begin position="37"/>
        <end position="436"/>
    </location>
</feature>
<dbReference type="Proteomes" id="UP000057938">
    <property type="component" value="Chromosome"/>
</dbReference>
<dbReference type="EMBL" id="CP012669">
    <property type="protein sequence ID" value="ALE16960.1"/>
    <property type="molecule type" value="Genomic_DNA"/>
</dbReference>
<dbReference type="InterPro" id="IPR029058">
    <property type="entry name" value="AB_hydrolase_fold"/>
</dbReference>
<dbReference type="GO" id="GO:0006508">
    <property type="term" value="P:proteolysis"/>
    <property type="evidence" value="ECO:0007669"/>
    <property type="project" value="UniProtKB-KW"/>
</dbReference>
<dbReference type="InterPro" id="IPR002470">
    <property type="entry name" value="Peptidase_S9A"/>
</dbReference>
<keyword evidence="4" id="KW-0732">Signal</keyword>
<dbReference type="PANTHER" id="PTHR42881">
    <property type="entry name" value="PROLYL ENDOPEPTIDASE"/>
    <property type="match status" value="1"/>
</dbReference>
<accession>A0A0M4M8H4</accession>
<dbReference type="PATRIC" id="fig|361183.4.peg.1641"/>
<dbReference type="PANTHER" id="PTHR42881:SF13">
    <property type="entry name" value="PROLYL ENDOPEPTIDASE"/>
    <property type="match status" value="1"/>
</dbReference>
<dbReference type="GO" id="GO:0005829">
    <property type="term" value="C:cytosol"/>
    <property type="evidence" value="ECO:0007669"/>
    <property type="project" value="TreeGrafter"/>
</dbReference>
<keyword evidence="3" id="KW-0720">Serine protease</keyword>
<evidence type="ECO:0000259" key="6">
    <source>
        <dbReference type="Pfam" id="PF02897"/>
    </source>
</evidence>
<gene>
    <name evidence="7" type="ORF">AMC99_01669</name>
</gene>
<keyword evidence="2 7" id="KW-0378">Hydrolase</keyword>
<evidence type="ECO:0000313" key="7">
    <source>
        <dbReference type="EMBL" id="ALE16960.1"/>
    </source>
</evidence>
<sequence>MNLVSKIALAGVLAMTASTVNAQNKETETKAAETTLPGVEQDPFIWLEEARSDKSLEWVSDESNRTLAHMAMDPRFDEIQAEILEILDSQDRIPMVSIRPDGLYNFWQDKDNPRGLVRRTTMESYRTDNPEWETVLDVDALAKSEGREWVYKGSTCLPPLERHCMIALSDGGKDATIMREFDMNTGNFVEGGFELAESQGSIEWIDEDTLLVTRNFDETLMTESEYPYTTRLWKRGQSIDDAQEIFRGDRKDVWSGAGLLRDNKGSIHARTAFRGVSFFETENFVEKDGEWLRLNIPLKASLYGIVDGHLLYSTNVDWEVDGTTFPADSLVAVDLEEWKADPNGAKKTLVWAPAERQTKRGGAISGNSLFVSMLDNVVGKVVRIDFDNGKWVTQDVDLPANSSLDIATASSETDEIMFTSNGFLEPTTLFYSDGGKPEALKQSPVRFDSEGMSVEQHEATSKDGTKIPYFIVKPQGMKMDGTTPTLLYGYGGFQVSQLPSYLSVTGKTWLERGGAYVLANLRGGGEFGPGWHQTAMRENKQRTWDDFIAVGEDLIARGFTSPKHLGIQGGSQGGLLVGTFLTQRPDLINAAIVQIPLFDMLRLPLIGRGASWVGEYGDPRIAEERAWIEEYSPYQKIAEGVDYPSPLLWASTADDRTHPSHARKAAAKLKSLGQPYWYFEDMTGGHSGGVDNKQRAKIKAIETVYLMQRLMDSDSK</sequence>
<feature type="signal peptide" evidence="4">
    <location>
        <begin position="1"/>
        <end position="22"/>
    </location>
</feature>
<evidence type="ECO:0000259" key="5">
    <source>
        <dbReference type="Pfam" id="PF00326"/>
    </source>
</evidence>
<dbReference type="InterPro" id="IPR001375">
    <property type="entry name" value="Peptidase_S9_cat"/>
</dbReference>
<keyword evidence="8" id="KW-1185">Reference proteome</keyword>
<dbReference type="EC" id="3.4.21.26" evidence="7"/>
<dbReference type="KEGG" id="aep:AMC99_01669"/>